<gene>
    <name evidence="2" type="ORF">X474_03120</name>
</gene>
<protein>
    <submittedName>
        <fullName evidence="2">Uncharacterized protein</fullName>
    </submittedName>
</protein>
<organism evidence="2 3">
    <name type="scientific">Dethiosulfatarculus sandiegensis</name>
    <dbReference type="NCBI Taxonomy" id="1429043"/>
    <lineage>
        <taxon>Bacteria</taxon>
        <taxon>Pseudomonadati</taxon>
        <taxon>Thermodesulfobacteriota</taxon>
        <taxon>Desulfarculia</taxon>
        <taxon>Desulfarculales</taxon>
        <taxon>Desulfarculaceae</taxon>
        <taxon>Dethiosulfatarculus</taxon>
    </lineage>
</organism>
<dbReference type="EMBL" id="AZAC01000002">
    <property type="protein sequence ID" value="KIX15761.1"/>
    <property type="molecule type" value="Genomic_DNA"/>
</dbReference>
<reference evidence="2 3" key="1">
    <citation type="submission" date="2013-11" db="EMBL/GenBank/DDBJ databases">
        <title>Metagenomic analysis of a methanogenic consortium involved in long chain n-alkane degradation.</title>
        <authorList>
            <person name="Davidova I.A."/>
            <person name="Callaghan A.V."/>
            <person name="Wawrik B."/>
            <person name="Pruitt S."/>
            <person name="Marks C."/>
            <person name="Duncan K.E."/>
            <person name="Suflita J.M."/>
        </authorList>
    </citation>
    <scope>NUCLEOTIDE SEQUENCE [LARGE SCALE GENOMIC DNA]</scope>
    <source>
        <strain evidence="2 3">SPR</strain>
    </source>
</reference>
<dbReference type="AlphaFoldDB" id="A0A0D2JJA8"/>
<feature type="compositionally biased region" description="Basic residues" evidence="1">
    <location>
        <begin position="29"/>
        <end position="38"/>
    </location>
</feature>
<sequence length="105" mass="12011">MAFIIYSSADLEAWKKDMQKTASCPLCKQKGKTPVKHRQTNEIHALPTRKTDNEKPLESFFLIWGFFLIFTRTNSLNSLNKSKNGKTPHLPHGPTLAKPTRENSR</sequence>
<keyword evidence="3" id="KW-1185">Reference proteome</keyword>
<feature type="region of interest" description="Disordered" evidence="1">
    <location>
        <begin position="28"/>
        <end position="49"/>
    </location>
</feature>
<dbReference type="STRING" id="1429043.X474_03120"/>
<evidence type="ECO:0000256" key="1">
    <source>
        <dbReference type="SAM" id="MobiDB-lite"/>
    </source>
</evidence>
<accession>A0A0D2JJA8</accession>
<name>A0A0D2JJA8_9BACT</name>
<comment type="caution">
    <text evidence="2">The sequence shown here is derived from an EMBL/GenBank/DDBJ whole genome shotgun (WGS) entry which is preliminary data.</text>
</comment>
<dbReference type="InParanoid" id="A0A0D2JJA8"/>
<feature type="region of interest" description="Disordered" evidence="1">
    <location>
        <begin position="78"/>
        <end position="105"/>
    </location>
</feature>
<evidence type="ECO:0000313" key="2">
    <source>
        <dbReference type="EMBL" id="KIX15761.1"/>
    </source>
</evidence>
<dbReference type="Proteomes" id="UP000032233">
    <property type="component" value="Unassembled WGS sequence"/>
</dbReference>
<proteinExistence type="predicted"/>
<evidence type="ECO:0000313" key="3">
    <source>
        <dbReference type="Proteomes" id="UP000032233"/>
    </source>
</evidence>